<dbReference type="Gene3D" id="3.30.450.90">
    <property type="match status" value="1"/>
</dbReference>
<accession>A0ABS4KMI2</accession>
<dbReference type="InterPro" id="IPR027417">
    <property type="entry name" value="P-loop_NTPase"/>
</dbReference>
<keyword evidence="2" id="KW-0547">Nucleotide-binding</keyword>
<evidence type="ECO:0000259" key="4">
    <source>
        <dbReference type="Pfam" id="PF00437"/>
    </source>
</evidence>
<evidence type="ECO:0000256" key="1">
    <source>
        <dbReference type="ARBA" id="ARBA00006611"/>
    </source>
</evidence>
<dbReference type="CDD" id="cd01129">
    <property type="entry name" value="PulE-GspE-like"/>
    <property type="match status" value="1"/>
</dbReference>
<comment type="similarity">
    <text evidence="1">Belongs to the GSP E family.</text>
</comment>
<dbReference type="RefSeq" id="WP_209660903.1">
    <property type="nucleotide sequence ID" value="NZ_JAGGLI010000016.1"/>
</dbReference>
<dbReference type="Proteomes" id="UP001314903">
    <property type="component" value="Unassembled WGS sequence"/>
</dbReference>
<dbReference type="SUPFAM" id="SSF52540">
    <property type="entry name" value="P-loop containing nucleoside triphosphate hydrolases"/>
    <property type="match status" value="1"/>
</dbReference>
<evidence type="ECO:0000313" key="6">
    <source>
        <dbReference type="Proteomes" id="UP001314903"/>
    </source>
</evidence>
<organism evidence="5 6">
    <name type="scientific">Acetoanaerobium pronyense</name>
    <dbReference type="NCBI Taxonomy" id="1482736"/>
    <lineage>
        <taxon>Bacteria</taxon>
        <taxon>Bacillati</taxon>
        <taxon>Bacillota</taxon>
        <taxon>Clostridia</taxon>
        <taxon>Peptostreptococcales</taxon>
        <taxon>Filifactoraceae</taxon>
        <taxon>Acetoanaerobium</taxon>
    </lineage>
</organism>
<protein>
    <submittedName>
        <fullName evidence="5">Type II secretory ATPase GspE/PulE/Tfp pilus assembly ATPase PilB-like protein</fullName>
    </submittedName>
</protein>
<keyword evidence="6" id="KW-1185">Reference proteome</keyword>
<feature type="domain" description="Bacterial type II secretion system protein E" evidence="4">
    <location>
        <begin position="99"/>
        <end position="458"/>
    </location>
</feature>
<evidence type="ECO:0000256" key="3">
    <source>
        <dbReference type="ARBA" id="ARBA00022840"/>
    </source>
</evidence>
<dbReference type="PANTHER" id="PTHR30258">
    <property type="entry name" value="TYPE II SECRETION SYSTEM PROTEIN GSPE-RELATED"/>
    <property type="match status" value="1"/>
</dbReference>
<comment type="caution">
    <text evidence="5">The sequence shown here is derived from an EMBL/GenBank/DDBJ whole genome shotgun (WGS) entry which is preliminary data.</text>
</comment>
<dbReference type="Pfam" id="PF00437">
    <property type="entry name" value="T2SSE"/>
    <property type="match status" value="1"/>
</dbReference>
<proteinExistence type="inferred from homology"/>
<dbReference type="InterPro" id="IPR001482">
    <property type="entry name" value="T2SS/T4SS_dom"/>
</dbReference>
<gene>
    <name evidence="5" type="ORF">J2Z35_001642</name>
</gene>
<name>A0ABS4KMI2_9FIRM</name>
<dbReference type="Gene3D" id="3.40.50.300">
    <property type="entry name" value="P-loop containing nucleotide triphosphate hydrolases"/>
    <property type="match status" value="1"/>
</dbReference>
<evidence type="ECO:0000256" key="2">
    <source>
        <dbReference type="ARBA" id="ARBA00022741"/>
    </source>
</evidence>
<evidence type="ECO:0000313" key="5">
    <source>
        <dbReference type="EMBL" id="MBP2027844.1"/>
    </source>
</evidence>
<keyword evidence="3" id="KW-0067">ATP-binding</keyword>
<reference evidence="5 6" key="1">
    <citation type="submission" date="2021-03" db="EMBL/GenBank/DDBJ databases">
        <title>Genomic Encyclopedia of Type Strains, Phase IV (KMG-IV): sequencing the most valuable type-strain genomes for metagenomic binning, comparative biology and taxonomic classification.</title>
        <authorList>
            <person name="Goeker M."/>
        </authorList>
    </citation>
    <scope>NUCLEOTIDE SEQUENCE [LARGE SCALE GENOMIC DNA]</scope>
    <source>
        <strain evidence="5 6">DSM 27512</strain>
    </source>
</reference>
<dbReference type="PANTHER" id="PTHR30258:SF2">
    <property type="entry name" value="COMG OPERON PROTEIN 1"/>
    <property type="match status" value="1"/>
</dbReference>
<dbReference type="EMBL" id="JAGGLI010000016">
    <property type="protein sequence ID" value="MBP2027844.1"/>
    <property type="molecule type" value="Genomic_DNA"/>
</dbReference>
<sequence>MNKNLTEIIDFDTANKMKIVPIESSLGKISILSKKSLKSEEKSYIEHISKLEVEIIKDKRKNFEKLFEETYNICGQVNDFKEELVNLEYKDNISVLAGFIFTSSIKLKASDIHITGEKERILVKFRVDGILRTFIYLKLEEGELLVRYIKIKSNIDISRTVRPLEGRFSWVLYGENMDFRISIIPTIYGEKITIRLLGMNENVFLLEDIGFSFEELEIIKRRINTTSGFVLLCGPTGSGKSTTLFAILNAINNGQRNIVSIEDPVEYYMDGVTQIDISKEKNMEFYNTLKFVLRQDPDIITIGEIRDFETADTSLKASITGHLVFSTVHTKSSIGVLERLIDLGVKPYIVANAVSLIISQRLIRKLCESCKTKQSSNALELDCFNIPIGTTIFEAVGCEKCYGTGYKGRMPIFEILEIDNQIKGFIKNSDLKPLQSNIIPLKEKIKNTIIEGRTSFAEGYKYI</sequence>